<comment type="similarity">
    <text evidence="2">Belongs to the CENP-C/MIF2 family.</text>
</comment>
<dbReference type="GeneID" id="110769511"/>
<feature type="compositionally biased region" description="Basic residues" evidence="4">
    <location>
        <begin position="101"/>
        <end position="113"/>
    </location>
</feature>
<reference evidence="6" key="1">
    <citation type="submission" date="2025-08" db="UniProtKB">
        <authorList>
            <consortium name="RefSeq"/>
        </authorList>
    </citation>
    <scope>IDENTIFICATION</scope>
</reference>
<feature type="compositionally biased region" description="Basic and acidic residues" evidence="4">
    <location>
        <begin position="533"/>
        <end position="545"/>
    </location>
</feature>
<feature type="compositionally biased region" description="Basic and acidic residues" evidence="4">
    <location>
        <begin position="556"/>
        <end position="565"/>
    </location>
</feature>
<sequence length="744" mass="82002">MNEVQSSDPVDPLQGYTGLAVFPNSGKILPDNSKPYDIADDLQTIHTQLKSVALQQSPTKLKDLAKNIVSGTSEIPKSVNPQALKQKDAVVPEMAEENPRQQRRALGRKRARFSVKPNSSQPAMSLLPPLDIKNLKDTEELWTAYERHENAKKEIEKQMGGAVLDADQQNPSPIKRSRQPGILGRSAKYKPLYPSTDAETSVNGKTSQDMLETRIHSPLNHSSQAENKDVALEEVDLAGATAKADKELGEILHDLLSKNCEDLEGDGAVSLLQEQLKIKPIKMKKLSLPEFPSIRKVDYRSSRRTLPKPTNVLTDVDNLVKGIRSKTPAKRKQEAEGSINLAFPTPPKSPFASISALKKRILQSNPSSDPFSADDIDRFLGTNPSLVENGNKQSELVDTRVQETVSDELKLIKKTDNFGVPTGSPEVAIEEFSHAFERSISEDSSKHGESIDVGSSRSHLEMEDDIESNSMDNRVMDGTLSRPDAHTDTWENGANDGDKVEDTLEEALDSAEPELNESVSTLEKSNGTQNELDQLHSTEVEEHPTDGLSRNLDTGPETHNERIQEHSGASLNKQIKANSRPRRKQKSKEVSKRQSRAGVCSAVDEDPADGRSRNLDSGSETHNEIMQEPSGASLNQQIKATSPQQRKRKSKEVSKRQSLAGAGTLWQSGVRRSTRIKTRPLEFWKGERLLIGRIHESLPTVIGMKYASPGKGDGKAPLKIDLCFLYLHGIGSSRNAFLCSFLGL</sequence>
<gene>
    <name evidence="6" type="primary">LOC110769511</name>
</gene>
<evidence type="ECO:0000256" key="4">
    <source>
        <dbReference type="SAM" id="MobiDB-lite"/>
    </source>
</evidence>
<feature type="compositionally biased region" description="Polar residues" evidence="4">
    <location>
        <begin position="630"/>
        <end position="644"/>
    </location>
</feature>
<dbReference type="GO" id="GO:0005634">
    <property type="term" value="C:nucleus"/>
    <property type="evidence" value="ECO:0007669"/>
    <property type="project" value="UniProtKB-SubCell"/>
</dbReference>
<dbReference type="AlphaFoldDB" id="A0A6P5TNF1"/>
<keyword evidence="3" id="KW-0539">Nucleus</keyword>
<evidence type="ECO:0000313" key="6">
    <source>
        <dbReference type="RefSeq" id="XP_021829188.1"/>
    </source>
</evidence>
<feature type="compositionally biased region" description="Polar residues" evidence="4">
    <location>
        <begin position="74"/>
        <end position="83"/>
    </location>
</feature>
<evidence type="ECO:0000256" key="1">
    <source>
        <dbReference type="ARBA" id="ARBA00004123"/>
    </source>
</evidence>
<evidence type="ECO:0000256" key="2">
    <source>
        <dbReference type="ARBA" id="ARBA00010291"/>
    </source>
</evidence>
<feature type="region of interest" description="Disordered" evidence="4">
    <location>
        <begin position="74"/>
        <end position="127"/>
    </location>
</feature>
<dbReference type="PANTHER" id="PTHR16684:SF11">
    <property type="entry name" value="CENTROMERE PROTEIN C"/>
    <property type="match status" value="1"/>
</dbReference>
<evidence type="ECO:0000313" key="5">
    <source>
        <dbReference type="Proteomes" id="UP000515124"/>
    </source>
</evidence>
<dbReference type="InterPro" id="IPR028386">
    <property type="entry name" value="CENP-C/Mif2/cnp3"/>
</dbReference>
<accession>A0A6P5TNF1</accession>
<proteinExistence type="inferred from homology"/>
<dbReference type="GO" id="GO:0051315">
    <property type="term" value="P:attachment of mitotic spindle microtubules to kinetochore"/>
    <property type="evidence" value="ECO:0007669"/>
    <property type="project" value="TreeGrafter"/>
</dbReference>
<dbReference type="GO" id="GO:0051382">
    <property type="term" value="P:kinetochore assembly"/>
    <property type="evidence" value="ECO:0007669"/>
    <property type="project" value="InterPro"/>
</dbReference>
<dbReference type="GO" id="GO:0051455">
    <property type="term" value="P:spindle attachment to meiosis I kinetochore"/>
    <property type="evidence" value="ECO:0007669"/>
    <property type="project" value="TreeGrafter"/>
</dbReference>
<feature type="region of interest" description="Disordered" evidence="4">
    <location>
        <begin position="165"/>
        <end position="208"/>
    </location>
</feature>
<name>A0A6P5TNF1_PRUAV</name>
<feature type="region of interest" description="Disordered" evidence="4">
    <location>
        <begin position="439"/>
        <end position="659"/>
    </location>
</feature>
<dbReference type="PANTHER" id="PTHR16684">
    <property type="entry name" value="CENTROMERE PROTEIN C"/>
    <property type="match status" value="1"/>
</dbReference>
<feature type="compositionally biased region" description="Basic and acidic residues" evidence="4">
    <location>
        <begin position="439"/>
        <end position="450"/>
    </location>
</feature>
<comment type="subcellular location">
    <subcellularLocation>
        <location evidence="1">Nucleus</location>
    </subcellularLocation>
</comment>
<feature type="compositionally biased region" description="Polar residues" evidence="4">
    <location>
        <begin position="197"/>
        <end position="208"/>
    </location>
</feature>
<feature type="compositionally biased region" description="Polar residues" evidence="4">
    <location>
        <begin position="567"/>
        <end position="577"/>
    </location>
</feature>
<protein>
    <submittedName>
        <fullName evidence="6">Centromere protein C isoform X1</fullName>
    </submittedName>
</protein>
<dbReference type="KEGG" id="pavi:110769511"/>
<dbReference type="GO" id="GO:0019237">
    <property type="term" value="F:centromeric DNA binding"/>
    <property type="evidence" value="ECO:0007669"/>
    <property type="project" value="InterPro"/>
</dbReference>
<evidence type="ECO:0000256" key="3">
    <source>
        <dbReference type="ARBA" id="ARBA00023242"/>
    </source>
</evidence>
<dbReference type="GO" id="GO:0000776">
    <property type="term" value="C:kinetochore"/>
    <property type="evidence" value="ECO:0007669"/>
    <property type="project" value="InterPro"/>
</dbReference>
<keyword evidence="5" id="KW-1185">Reference proteome</keyword>
<feature type="compositionally biased region" description="Polar residues" evidence="4">
    <location>
        <begin position="517"/>
        <end position="532"/>
    </location>
</feature>
<feature type="compositionally biased region" description="Basic and acidic residues" evidence="4">
    <location>
        <begin position="608"/>
        <end position="625"/>
    </location>
</feature>
<dbReference type="RefSeq" id="XP_021829188.1">
    <property type="nucleotide sequence ID" value="XM_021973496.1"/>
</dbReference>
<dbReference type="Proteomes" id="UP000515124">
    <property type="component" value="Unplaced"/>
</dbReference>
<organism evidence="5 6">
    <name type="scientific">Prunus avium</name>
    <name type="common">Cherry</name>
    <name type="synonym">Cerasus avium</name>
    <dbReference type="NCBI Taxonomy" id="42229"/>
    <lineage>
        <taxon>Eukaryota</taxon>
        <taxon>Viridiplantae</taxon>
        <taxon>Streptophyta</taxon>
        <taxon>Embryophyta</taxon>
        <taxon>Tracheophyta</taxon>
        <taxon>Spermatophyta</taxon>
        <taxon>Magnoliopsida</taxon>
        <taxon>eudicotyledons</taxon>
        <taxon>Gunneridae</taxon>
        <taxon>Pentapetalae</taxon>
        <taxon>rosids</taxon>
        <taxon>fabids</taxon>
        <taxon>Rosales</taxon>
        <taxon>Rosaceae</taxon>
        <taxon>Amygdaloideae</taxon>
        <taxon>Amygdaleae</taxon>
        <taxon>Prunus</taxon>
    </lineage>
</organism>
<feature type="compositionally biased region" description="Acidic residues" evidence="4">
    <location>
        <begin position="503"/>
        <end position="515"/>
    </location>
</feature>